<dbReference type="EMBL" id="BDIP01002976">
    <property type="protein sequence ID" value="GIQ87108.1"/>
    <property type="molecule type" value="Genomic_DNA"/>
</dbReference>
<protein>
    <submittedName>
        <fullName evidence="1">Uncharacterized protein</fullName>
    </submittedName>
</protein>
<organism evidence="1 2">
    <name type="scientific">Kipferlia bialata</name>
    <dbReference type="NCBI Taxonomy" id="797122"/>
    <lineage>
        <taxon>Eukaryota</taxon>
        <taxon>Metamonada</taxon>
        <taxon>Carpediemonas-like organisms</taxon>
        <taxon>Kipferlia</taxon>
    </lineage>
</organism>
<evidence type="ECO:0000313" key="2">
    <source>
        <dbReference type="Proteomes" id="UP000265618"/>
    </source>
</evidence>
<dbReference type="Proteomes" id="UP000265618">
    <property type="component" value="Unassembled WGS sequence"/>
</dbReference>
<name>A0A9K3D140_9EUKA</name>
<accession>A0A9K3D140</accession>
<proteinExistence type="predicted"/>
<dbReference type="AlphaFoldDB" id="A0A9K3D140"/>
<reference evidence="1 2" key="1">
    <citation type="journal article" date="2018" name="PLoS ONE">
        <title>The draft genome of Kipferlia bialata reveals reductive genome evolution in fornicate parasites.</title>
        <authorList>
            <person name="Tanifuji G."/>
            <person name="Takabayashi S."/>
            <person name="Kume K."/>
            <person name="Takagi M."/>
            <person name="Nakayama T."/>
            <person name="Kamikawa R."/>
            <person name="Inagaki Y."/>
            <person name="Hashimoto T."/>
        </authorList>
    </citation>
    <scope>NUCLEOTIDE SEQUENCE [LARGE SCALE GENOMIC DNA]</scope>
    <source>
        <strain evidence="1">NY0173</strain>
    </source>
</reference>
<sequence>MPSELVFPDSARDTAATSSLNDCVDVDVEESENSEVTCCLSTHVELKDGSMLETVQLVTPDPTNPDSVTSDHICAALTACIPSLLVIYSGKADSPGPTSKPSVNAAAAGVVIDAVKHVLTAAFPYRESNAQVRFLLDCCALAYVGASGDMSVLGGVMTPALGVRIHSCVAYQWDIDIAFMLGGAVISGLLAASPSHGAQIKAMGFTKRPPSAKGADSFGPEGFGEWTDSAVGHGLSEVTGQVSLPECVEDFCDRAVLFLEHEYGRE</sequence>
<evidence type="ECO:0000313" key="1">
    <source>
        <dbReference type="EMBL" id="GIQ87108.1"/>
    </source>
</evidence>
<comment type="caution">
    <text evidence="1">The sequence shown here is derived from an EMBL/GenBank/DDBJ whole genome shotgun (WGS) entry which is preliminary data.</text>
</comment>
<gene>
    <name evidence="1" type="ORF">KIPB_009081</name>
</gene>
<keyword evidence="2" id="KW-1185">Reference proteome</keyword>